<gene>
    <name evidence="2" type="ORF">KC19_12G053100</name>
</gene>
<evidence type="ECO:0000313" key="2">
    <source>
        <dbReference type="EMBL" id="KAG0553976.1"/>
    </source>
</evidence>
<name>A0A8T0G3W9_CERPU</name>
<feature type="signal peptide" evidence="1">
    <location>
        <begin position="1"/>
        <end position="19"/>
    </location>
</feature>
<dbReference type="EMBL" id="CM026433">
    <property type="protein sequence ID" value="KAG0553976.1"/>
    <property type="molecule type" value="Genomic_DNA"/>
</dbReference>
<evidence type="ECO:0000313" key="3">
    <source>
        <dbReference type="Proteomes" id="UP000822688"/>
    </source>
</evidence>
<comment type="caution">
    <text evidence="2">The sequence shown here is derived from an EMBL/GenBank/DDBJ whole genome shotgun (WGS) entry which is preliminary data.</text>
</comment>
<evidence type="ECO:0000256" key="1">
    <source>
        <dbReference type="SAM" id="SignalP"/>
    </source>
</evidence>
<sequence length="127" mass="14461">MCEVSFLFLWATTVTKLLGKRPCEHLFQTRFIAGCSKYILHVAPSTQELPVLRNYYIYSLGDLSAWIICDENVLVKDRIWSTGHCAVCDGIQGALPRASVFFGFVNIMPFSWQRESEWVGGICRYGD</sequence>
<keyword evidence="1" id="KW-0732">Signal</keyword>
<keyword evidence="3" id="KW-1185">Reference proteome</keyword>
<protein>
    <submittedName>
        <fullName evidence="2">Uncharacterized protein</fullName>
    </submittedName>
</protein>
<reference evidence="2" key="1">
    <citation type="submission" date="2020-06" db="EMBL/GenBank/DDBJ databases">
        <title>WGS assembly of Ceratodon purpureus strain R40.</title>
        <authorList>
            <person name="Carey S.B."/>
            <person name="Jenkins J."/>
            <person name="Shu S."/>
            <person name="Lovell J.T."/>
            <person name="Sreedasyam A."/>
            <person name="Maumus F."/>
            <person name="Tiley G.P."/>
            <person name="Fernandez-Pozo N."/>
            <person name="Barry K."/>
            <person name="Chen C."/>
            <person name="Wang M."/>
            <person name="Lipzen A."/>
            <person name="Daum C."/>
            <person name="Saski C.A."/>
            <person name="Payton A.C."/>
            <person name="Mcbreen J.C."/>
            <person name="Conrad R.E."/>
            <person name="Kollar L.M."/>
            <person name="Olsson S."/>
            <person name="Huttunen S."/>
            <person name="Landis J.B."/>
            <person name="Wickett N.J."/>
            <person name="Johnson M.G."/>
            <person name="Rensing S.A."/>
            <person name="Grimwood J."/>
            <person name="Schmutz J."/>
            <person name="Mcdaniel S.F."/>
        </authorList>
    </citation>
    <scope>NUCLEOTIDE SEQUENCE</scope>
    <source>
        <strain evidence="2">R40</strain>
    </source>
</reference>
<organism evidence="2 3">
    <name type="scientific">Ceratodon purpureus</name>
    <name type="common">Fire moss</name>
    <name type="synonym">Dicranum purpureum</name>
    <dbReference type="NCBI Taxonomy" id="3225"/>
    <lineage>
        <taxon>Eukaryota</taxon>
        <taxon>Viridiplantae</taxon>
        <taxon>Streptophyta</taxon>
        <taxon>Embryophyta</taxon>
        <taxon>Bryophyta</taxon>
        <taxon>Bryophytina</taxon>
        <taxon>Bryopsida</taxon>
        <taxon>Dicranidae</taxon>
        <taxon>Pseudoditrichales</taxon>
        <taxon>Ditrichaceae</taxon>
        <taxon>Ceratodon</taxon>
    </lineage>
</organism>
<feature type="chain" id="PRO_5035773960" evidence="1">
    <location>
        <begin position="20"/>
        <end position="127"/>
    </location>
</feature>
<proteinExistence type="predicted"/>
<dbReference type="Proteomes" id="UP000822688">
    <property type="component" value="Chromosome 12"/>
</dbReference>
<dbReference type="AlphaFoldDB" id="A0A8T0G3W9"/>
<accession>A0A8T0G3W9</accession>